<name>A0A250XBW1_9CHLO</name>
<protein>
    <submittedName>
        <fullName evidence="1">Uncharacterized protein</fullName>
    </submittedName>
</protein>
<dbReference type="AlphaFoldDB" id="A0A250XBW1"/>
<reference evidence="1 2" key="1">
    <citation type="submission" date="2017-08" db="EMBL/GenBank/DDBJ databases">
        <title>Acidophilic green algal genome provides insights into adaptation to an acidic environment.</title>
        <authorList>
            <person name="Hirooka S."/>
            <person name="Hirose Y."/>
            <person name="Kanesaki Y."/>
            <person name="Higuchi S."/>
            <person name="Fujiwara T."/>
            <person name="Onuma R."/>
            <person name="Era A."/>
            <person name="Ohbayashi R."/>
            <person name="Uzuka A."/>
            <person name="Nozaki H."/>
            <person name="Yoshikawa H."/>
            <person name="Miyagishima S.Y."/>
        </authorList>
    </citation>
    <scope>NUCLEOTIDE SEQUENCE [LARGE SCALE GENOMIC DNA]</scope>
    <source>
        <strain evidence="1 2">NIES-2499</strain>
    </source>
</reference>
<evidence type="ECO:0000313" key="1">
    <source>
        <dbReference type="EMBL" id="GAX80577.1"/>
    </source>
</evidence>
<comment type="caution">
    <text evidence="1">The sequence shown here is derived from an EMBL/GenBank/DDBJ whole genome shotgun (WGS) entry which is preliminary data.</text>
</comment>
<organism evidence="1 2">
    <name type="scientific">Chlamydomonas eustigma</name>
    <dbReference type="NCBI Taxonomy" id="1157962"/>
    <lineage>
        <taxon>Eukaryota</taxon>
        <taxon>Viridiplantae</taxon>
        <taxon>Chlorophyta</taxon>
        <taxon>core chlorophytes</taxon>
        <taxon>Chlorophyceae</taxon>
        <taxon>CS clade</taxon>
        <taxon>Chlamydomonadales</taxon>
        <taxon>Chlamydomonadaceae</taxon>
        <taxon>Chlamydomonas</taxon>
    </lineage>
</organism>
<evidence type="ECO:0000313" key="2">
    <source>
        <dbReference type="Proteomes" id="UP000232323"/>
    </source>
</evidence>
<keyword evidence="2" id="KW-1185">Reference proteome</keyword>
<dbReference type="Proteomes" id="UP000232323">
    <property type="component" value="Unassembled WGS sequence"/>
</dbReference>
<proteinExistence type="predicted"/>
<dbReference type="EMBL" id="BEGY01000054">
    <property type="protein sequence ID" value="GAX80577.1"/>
    <property type="molecule type" value="Genomic_DNA"/>
</dbReference>
<sequence>MKVVQVLQDAEYGSGCDPPGGPEFKEREVERVWEDWEEDLAMEGGREEEMEKEEKENVVVEADLVVEFNLLRTRTYRVVDADEEVGEGGVDVVALV</sequence>
<gene>
    <name evidence="1" type="ORF">CEUSTIGMA_g8014.t1</name>
</gene>
<accession>A0A250XBW1</accession>